<feature type="domain" description="Hypervirulence associated protein TUDOR" evidence="1">
    <location>
        <begin position="5"/>
        <end position="66"/>
    </location>
</feature>
<protein>
    <submittedName>
        <fullName evidence="2">DUF2945 domain-containing protein</fullName>
    </submittedName>
</protein>
<sequence>MLRKGTRVEWDWSGSTATGKIAEIFTEDVEKTIKGSNITRKASKDDPAYLIEQEDGDQVLKGKSELRRAD</sequence>
<proteinExistence type="predicted"/>
<dbReference type="Proteomes" id="UP000309747">
    <property type="component" value="Unassembled WGS sequence"/>
</dbReference>
<dbReference type="Pfam" id="PF11160">
    <property type="entry name" value="Hva1_TUDOR"/>
    <property type="match status" value="1"/>
</dbReference>
<organism evidence="2 3">
    <name type="scientific">Paracoccus gahaiensis</name>
    <dbReference type="NCBI Taxonomy" id="1706839"/>
    <lineage>
        <taxon>Bacteria</taxon>
        <taxon>Pseudomonadati</taxon>
        <taxon>Pseudomonadota</taxon>
        <taxon>Alphaproteobacteria</taxon>
        <taxon>Rhodobacterales</taxon>
        <taxon>Paracoccaceae</taxon>
        <taxon>Paracoccus</taxon>
    </lineage>
</organism>
<dbReference type="OrthoDB" id="283968at2"/>
<name>A0A4U0R777_9RHOB</name>
<dbReference type="InterPro" id="IPR021331">
    <property type="entry name" value="Hva1_TUDOR"/>
</dbReference>
<dbReference type="RefSeq" id="WP_136886755.1">
    <property type="nucleotide sequence ID" value="NZ_SUNI01000014.1"/>
</dbReference>
<accession>A0A4U0R777</accession>
<evidence type="ECO:0000313" key="3">
    <source>
        <dbReference type="Proteomes" id="UP000309747"/>
    </source>
</evidence>
<dbReference type="EMBL" id="SUNI01000014">
    <property type="protein sequence ID" value="TJZ90787.1"/>
    <property type="molecule type" value="Genomic_DNA"/>
</dbReference>
<comment type="caution">
    <text evidence="2">The sequence shown here is derived from an EMBL/GenBank/DDBJ whole genome shotgun (WGS) entry which is preliminary data.</text>
</comment>
<evidence type="ECO:0000259" key="1">
    <source>
        <dbReference type="Pfam" id="PF11160"/>
    </source>
</evidence>
<gene>
    <name evidence="2" type="ORF">FA743_14160</name>
</gene>
<keyword evidence="3" id="KW-1185">Reference proteome</keyword>
<dbReference type="AlphaFoldDB" id="A0A4U0R777"/>
<reference evidence="2 3" key="1">
    <citation type="submission" date="2019-04" db="EMBL/GenBank/DDBJ databases">
        <authorList>
            <person name="Li J."/>
        </authorList>
    </citation>
    <scope>NUCLEOTIDE SEQUENCE [LARGE SCALE GENOMIC DNA]</scope>
    <source>
        <strain evidence="2 3">KCTC 42687</strain>
    </source>
</reference>
<evidence type="ECO:0000313" key="2">
    <source>
        <dbReference type="EMBL" id="TJZ90787.1"/>
    </source>
</evidence>